<organism evidence="2 3">
    <name type="scientific">Sphingopyxis fribergensis</name>
    <dbReference type="NCBI Taxonomy" id="1515612"/>
    <lineage>
        <taxon>Bacteria</taxon>
        <taxon>Pseudomonadati</taxon>
        <taxon>Pseudomonadota</taxon>
        <taxon>Alphaproteobacteria</taxon>
        <taxon>Sphingomonadales</taxon>
        <taxon>Sphingomonadaceae</taxon>
        <taxon>Sphingopyxis</taxon>
    </lineage>
</organism>
<dbReference type="RefSeq" id="WP_039577261.1">
    <property type="nucleotide sequence ID" value="NZ_CP009122.1"/>
</dbReference>
<dbReference type="OrthoDB" id="7452311at2"/>
<reference evidence="2 3" key="1">
    <citation type="journal article" date="2015" name="Int. J. Syst. Evol. Microbiol.">
        <title>Description of Sphingopyxis fribergensis sp. nov. - a soil bacterium with the ability to degrade styrene and phenylacetic acid.</title>
        <authorList>
            <person name="Oelschlagel M."/>
            <person name="Ruckert C."/>
            <person name="Kalinowski J."/>
            <person name="Schmidt G."/>
            <person name="Schlomann M."/>
            <person name="Tischler D."/>
        </authorList>
    </citation>
    <scope>NUCLEOTIDE SEQUENCE [LARGE SCALE GENOMIC DNA]</scope>
    <source>
        <strain evidence="2 3">Kp5.2</strain>
    </source>
</reference>
<name>A0A0A7PRK0_9SPHN</name>
<dbReference type="EMBL" id="CP009122">
    <property type="protein sequence ID" value="AJA10612.1"/>
    <property type="molecule type" value="Genomic_DNA"/>
</dbReference>
<dbReference type="HOGENOM" id="CLU_2208352_0_0_5"/>
<keyword evidence="1" id="KW-1133">Transmembrane helix</keyword>
<feature type="transmembrane region" description="Helical" evidence="1">
    <location>
        <begin position="53"/>
        <end position="70"/>
    </location>
</feature>
<dbReference type="AlphaFoldDB" id="A0A0A7PRK0"/>
<protein>
    <submittedName>
        <fullName evidence="2">Putative membrane protein</fullName>
    </submittedName>
</protein>
<evidence type="ECO:0000256" key="1">
    <source>
        <dbReference type="SAM" id="Phobius"/>
    </source>
</evidence>
<evidence type="ECO:0000313" key="2">
    <source>
        <dbReference type="EMBL" id="AJA10612.1"/>
    </source>
</evidence>
<accession>A0A0A7PRK0</accession>
<dbReference type="STRING" id="1515612.SKP52_18710"/>
<proteinExistence type="predicted"/>
<sequence length="107" mass="11625">MTAPDERDIDAMLAAMLAPPERPGDRGFAVGVERAIDAQAAYARARSRFWRSFAFEALAIGALLAALWLLSSAPLLAPLAGATHWGLAPPLLLVLLLWFGTQRWRQA</sequence>
<dbReference type="Proteomes" id="UP000030907">
    <property type="component" value="Chromosome"/>
</dbReference>
<keyword evidence="1" id="KW-0472">Membrane</keyword>
<gene>
    <name evidence="2" type="ORF">SKP52_18710</name>
</gene>
<evidence type="ECO:0000313" key="3">
    <source>
        <dbReference type="Proteomes" id="UP000030907"/>
    </source>
</evidence>
<dbReference type="KEGG" id="sphk:SKP52_18710"/>
<keyword evidence="1" id="KW-0812">Transmembrane</keyword>
<keyword evidence="3" id="KW-1185">Reference proteome</keyword>
<feature type="transmembrane region" description="Helical" evidence="1">
    <location>
        <begin position="82"/>
        <end position="101"/>
    </location>
</feature>